<dbReference type="AlphaFoldDB" id="A0A1V4SJC2"/>
<dbReference type="RefSeq" id="WP_080064636.1">
    <property type="nucleotide sequence ID" value="NZ_MZGX01000013.1"/>
</dbReference>
<accession>A0A1V4SJC2</accession>
<organism evidence="2 3">
    <name type="scientific">Ruminiclostridium hungatei</name>
    <name type="common">Clostridium hungatei</name>
    <dbReference type="NCBI Taxonomy" id="48256"/>
    <lineage>
        <taxon>Bacteria</taxon>
        <taxon>Bacillati</taxon>
        <taxon>Bacillota</taxon>
        <taxon>Clostridia</taxon>
        <taxon>Eubacteriales</taxon>
        <taxon>Oscillospiraceae</taxon>
        <taxon>Ruminiclostridium</taxon>
    </lineage>
</organism>
<keyword evidence="1" id="KW-1133">Transmembrane helix</keyword>
<keyword evidence="3" id="KW-1185">Reference proteome</keyword>
<protein>
    <recommendedName>
        <fullName evidence="4">Peptidylprolyl isomerase</fullName>
    </recommendedName>
</protein>
<evidence type="ECO:0000313" key="3">
    <source>
        <dbReference type="Proteomes" id="UP000191554"/>
    </source>
</evidence>
<gene>
    <name evidence="2" type="ORF">CLHUN_22030</name>
</gene>
<dbReference type="Proteomes" id="UP000191554">
    <property type="component" value="Unassembled WGS sequence"/>
</dbReference>
<reference evidence="2 3" key="1">
    <citation type="submission" date="2017-03" db="EMBL/GenBank/DDBJ databases">
        <title>Genome sequence of Clostridium hungatei DSM 14427.</title>
        <authorList>
            <person name="Poehlein A."/>
            <person name="Daniel R."/>
        </authorList>
    </citation>
    <scope>NUCLEOTIDE SEQUENCE [LARGE SCALE GENOMIC DNA]</scope>
    <source>
        <strain evidence="2 3">DSM 14427</strain>
    </source>
</reference>
<evidence type="ECO:0008006" key="4">
    <source>
        <dbReference type="Google" id="ProtNLM"/>
    </source>
</evidence>
<name>A0A1V4SJC2_RUMHU</name>
<keyword evidence="1" id="KW-0472">Membrane</keyword>
<dbReference type="Gene3D" id="1.10.4030.10">
    <property type="entry name" value="Porin chaperone SurA, peptide-binding domain"/>
    <property type="match status" value="1"/>
</dbReference>
<comment type="caution">
    <text evidence="2">The sequence shown here is derived from an EMBL/GenBank/DDBJ whole genome shotgun (WGS) entry which is preliminary data.</text>
</comment>
<evidence type="ECO:0000256" key="1">
    <source>
        <dbReference type="SAM" id="Phobius"/>
    </source>
</evidence>
<sequence>MQSVVKPPVKRKRLIIIIVIVLAALAILAAALVITKTTGKASDYVLGQDALKVNGQLVSADLFRDEQNVLFLRYRGDASMQQKTEEELNDMVLEAVLEKVLTDDFFYSSGQKATQKEIDDYYDKYVKPSRDARAAEESDLNDGLDYKTEADTKKDIEVYLLKLKSIPTLAQSYGITLTDEEFDESYKEYTRQYSDTPQFIHPRDEYKNMLLLQKFSQSDKLDPWLDKLKGSAKIEILDPAMNAYTLYKNGEYAKAAQEYKNAYKKYKVSFYRDRQKECESLN</sequence>
<dbReference type="OrthoDB" id="1738394at2"/>
<keyword evidence="1" id="KW-0812">Transmembrane</keyword>
<feature type="transmembrane region" description="Helical" evidence="1">
    <location>
        <begin position="14"/>
        <end position="34"/>
    </location>
</feature>
<dbReference type="STRING" id="48256.CLHUN_22030"/>
<proteinExistence type="predicted"/>
<evidence type="ECO:0000313" key="2">
    <source>
        <dbReference type="EMBL" id="OPX43960.1"/>
    </source>
</evidence>
<dbReference type="EMBL" id="MZGX01000013">
    <property type="protein sequence ID" value="OPX43960.1"/>
    <property type="molecule type" value="Genomic_DNA"/>
</dbReference>